<dbReference type="EMBL" id="HBED01037137">
    <property type="protein sequence ID" value="CAD8320310.1"/>
    <property type="molecule type" value="Transcribed_RNA"/>
</dbReference>
<keyword evidence="9" id="KW-0732">Signal</keyword>
<evidence type="ECO:0000256" key="2">
    <source>
        <dbReference type="ARBA" id="ARBA00022448"/>
    </source>
</evidence>
<evidence type="ECO:0000313" key="10">
    <source>
        <dbReference type="EMBL" id="CAD8320310.1"/>
    </source>
</evidence>
<evidence type="ECO:0000256" key="6">
    <source>
        <dbReference type="ARBA" id="ARBA00023065"/>
    </source>
</evidence>
<feature type="region of interest" description="Disordered" evidence="8">
    <location>
        <begin position="44"/>
        <end position="86"/>
    </location>
</feature>
<sequence>MTETKTWRNPLTLSQNSINMKRLAFLLLVSSLVLGDVQGSLRPPAAPAVKQSNTLLSPNQAKHEKVSASSYTATTPANTDISSSQVTLLEKKEAPDKSLKNRRPSVDAGLRYSSNDWMLNFLLIPKSFILKRIGNHLIANTLATILTIWVHEYHPNIQIPMTGHSLLASSLGLLLSYRTNSAYARFWEARGLWTNAKATCRNLAITVKTHLEPHSPKAATQFLQQLAAFPACLMHLCLGGAAKLPDCALQQMPPYYQDQAATLCQQQPAWPAMLLCMQLQHTLHQAELESKSAKLNLIEAAHHNAIAHEIETLLKYMSNCEKILRTPVPWTYSRHTSRFLTLWMGTLPLALIGTVNKWLVLPIVFAAGYCMLGIEEIGHLIEQPFVGDPLDGDDRIFVELDAHTGEASEIITRGRKTMPYDIGIPVCSLAQQIKEEILNIAQM</sequence>
<keyword evidence="5" id="KW-1133">Transmembrane helix</keyword>
<protein>
    <recommendedName>
        <fullName evidence="11">Bestrophin homolog</fullName>
    </recommendedName>
</protein>
<gene>
    <name evidence="10" type="ORF">TDUB1175_LOCUS18726</name>
</gene>
<evidence type="ECO:0000256" key="3">
    <source>
        <dbReference type="ARBA" id="ARBA00022475"/>
    </source>
</evidence>
<feature type="compositionally biased region" description="Polar residues" evidence="8">
    <location>
        <begin position="50"/>
        <end position="60"/>
    </location>
</feature>
<dbReference type="GO" id="GO:0005254">
    <property type="term" value="F:chloride channel activity"/>
    <property type="evidence" value="ECO:0007669"/>
    <property type="project" value="InterPro"/>
</dbReference>
<evidence type="ECO:0000256" key="7">
    <source>
        <dbReference type="ARBA" id="ARBA00023136"/>
    </source>
</evidence>
<dbReference type="PANTHER" id="PTHR33281">
    <property type="entry name" value="UPF0187 PROTEIN YNEE"/>
    <property type="match status" value="1"/>
</dbReference>
<dbReference type="InterPro" id="IPR044669">
    <property type="entry name" value="YneE/VCCN1/2-like"/>
</dbReference>
<keyword evidence="2" id="KW-0813">Transport</keyword>
<keyword evidence="3" id="KW-1003">Cell membrane</keyword>
<dbReference type="PANTHER" id="PTHR33281:SF19">
    <property type="entry name" value="VOLTAGE-DEPENDENT ANION CHANNEL-FORMING PROTEIN YNEE"/>
    <property type="match status" value="1"/>
</dbReference>
<evidence type="ECO:0008006" key="11">
    <source>
        <dbReference type="Google" id="ProtNLM"/>
    </source>
</evidence>
<comment type="subcellular location">
    <subcellularLocation>
        <location evidence="1">Cell membrane</location>
        <topology evidence="1">Multi-pass membrane protein</topology>
    </subcellularLocation>
</comment>
<name>A0A7R9WBX4_9STRA</name>
<dbReference type="AlphaFoldDB" id="A0A7R9WBX4"/>
<evidence type="ECO:0000256" key="5">
    <source>
        <dbReference type="ARBA" id="ARBA00022989"/>
    </source>
</evidence>
<evidence type="ECO:0000256" key="4">
    <source>
        <dbReference type="ARBA" id="ARBA00022692"/>
    </source>
</evidence>
<organism evidence="10">
    <name type="scientific">Pseudictyota dubia</name>
    <dbReference type="NCBI Taxonomy" id="2749911"/>
    <lineage>
        <taxon>Eukaryota</taxon>
        <taxon>Sar</taxon>
        <taxon>Stramenopiles</taxon>
        <taxon>Ochrophyta</taxon>
        <taxon>Bacillariophyta</taxon>
        <taxon>Mediophyceae</taxon>
        <taxon>Biddulphiophycidae</taxon>
        <taxon>Eupodiscales</taxon>
        <taxon>Odontellaceae</taxon>
        <taxon>Pseudictyota</taxon>
    </lineage>
</organism>
<dbReference type="GO" id="GO:0005886">
    <property type="term" value="C:plasma membrane"/>
    <property type="evidence" value="ECO:0007669"/>
    <property type="project" value="UniProtKB-SubCell"/>
</dbReference>
<keyword evidence="4" id="KW-0812">Transmembrane</keyword>
<evidence type="ECO:0000256" key="9">
    <source>
        <dbReference type="SAM" id="SignalP"/>
    </source>
</evidence>
<evidence type="ECO:0000256" key="1">
    <source>
        <dbReference type="ARBA" id="ARBA00004651"/>
    </source>
</evidence>
<feature type="signal peptide" evidence="9">
    <location>
        <begin position="1"/>
        <end position="39"/>
    </location>
</feature>
<proteinExistence type="predicted"/>
<evidence type="ECO:0000256" key="8">
    <source>
        <dbReference type="SAM" id="MobiDB-lite"/>
    </source>
</evidence>
<accession>A0A7R9WBX4</accession>
<reference evidence="10" key="1">
    <citation type="submission" date="2021-01" db="EMBL/GenBank/DDBJ databases">
        <authorList>
            <person name="Corre E."/>
            <person name="Pelletier E."/>
            <person name="Niang G."/>
            <person name="Scheremetjew M."/>
            <person name="Finn R."/>
            <person name="Kale V."/>
            <person name="Holt S."/>
            <person name="Cochrane G."/>
            <person name="Meng A."/>
            <person name="Brown T."/>
            <person name="Cohen L."/>
        </authorList>
    </citation>
    <scope>NUCLEOTIDE SEQUENCE</scope>
    <source>
        <strain evidence="10">CCMP147</strain>
    </source>
</reference>
<keyword evidence="7" id="KW-0472">Membrane</keyword>
<keyword evidence="6" id="KW-0406">Ion transport</keyword>
<feature type="chain" id="PRO_5031380647" description="Bestrophin homolog" evidence="9">
    <location>
        <begin position="40"/>
        <end position="443"/>
    </location>
</feature>
<feature type="compositionally biased region" description="Polar residues" evidence="8">
    <location>
        <begin position="67"/>
        <end position="86"/>
    </location>
</feature>
<dbReference type="Pfam" id="PF25539">
    <property type="entry name" value="Bestrophin_2"/>
    <property type="match status" value="1"/>
</dbReference>